<comment type="catalytic activity">
    <reaction evidence="18">
        <text>L-seryl-[protein] + ATP = O-phospho-L-seryl-[protein] + ADP + H(+)</text>
        <dbReference type="Rhea" id="RHEA:17989"/>
        <dbReference type="Rhea" id="RHEA-COMP:9863"/>
        <dbReference type="Rhea" id="RHEA-COMP:11604"/>
        <dbReference type="ChEBI" id="CHEBI:15378"/>
        <dbReference type="ChEBI" id="CHEBI:29999"/>
        <dbReference type="ChEBI" id="CHEBI:30616"/>
        <dbReference type="ChEBI" id="CHEBI:83421"/>
        <dbReference type="ChEBI" id="CHEBI:456216"/>
        <dbReference type="EC" id="2.7.11.1"/>
    </reaction>
</comment>
<keyword evidence="12" id="KW-0418">Kinase</keyword>
<feature type="domain" description="Protein kinase" evidence="23">
    <location>
        <begin position="362"/>
        <end position="641"/>
    </location>
</feature>
<dbReference type="CDD" id="cd06899">
    <property type="entry name" value="lectin_legume_LecRK_Arcelin_ConA"/>
    <property type="match status" value="1"/>
</dbReference>
<dbReference type="FunFam" id="2.60.120.200:FF:000112">
    <property type="entry name" value="L-type lectin-domain containing receptor kinase V.9"/>
    <property type="match status" value="1"/>
</dbReference>
<dbReference type="InterPro" id="IPR013320">
    <property type="entry name" value="ConA-like_dom_sf"/>
</dbReference>
<dbReference type="FunFam" id="1.10.510.10:FF:000108">
    <property type="entry name" value="L-type lectin-domain containing receptor kinase S.4"/>
    <property type="match status" value="1"/>
</dbReference>
<protein>
    <recommendedName>
        <fullName evidence="4">non-specific serine/threonine protein kinase</fullName>
        <ecNumber evidence="4">2.7.11.1</ecNumber>
    </recommendedName>
</protein>
<dbReference type="GO" id="GO:0005886">
    <property type="term" value="C:plasma membrane"/>
    <property type="evidence" value="ECO:0007669"/>
    <property type="project" value="UniProtKB-SubCell"/>
</dbReference>
<dbReference type="PANTHER" id="PTHR27007">
    <property type="match status" value="1"/>
</dbReference>
<keyword evidence="7" id="KW-0808">Transferase</keyword>
<dbReference type="EC" id="2.7.11.1" evidence="4"/>
<evidence type="ECO:0000256" key="5">
    <source>
        <dbReference type="ARBA" id="ARBA00022475"/>
    </source>
</evidence>
<dbReference type="InterPro" id="IPR011009">
    <property type="entry name" value="Kinase-like_dom_sf"/>
</dbReference>
<evidence type="ECO:0000256" key="3">
    <source>
        <dbReference type="ARBA" id="ARBA00010217"/>
    </source>
</evidence>
<comment type="similarity">
    <text evidence="2">In the N-terminal section; belongs to the leguminous lectin family.</text>
</comment>
<keyword evidence="13 19" id="KW-0067">ATP-binding</keyword>
<keyword evidence="5" id="KW-1003">Cell membrane</keyword>
<evidence type="ECO:0000256" key="8">
    <source>
        <dbReference type="ARBA" id="ARBA00022692"/>
    </source>
</evidence>
<keyword evidence="10" id="KW-0430">Lectin</keyword>
<comment type="subcellular location">
    <subcellularLocation>
        <location evidence="1">Cell membrane</location>
        <topology evidence="1">Single-pass type I membrane protein</topology>
    </subcellularLocation>
</comment>
<evidence type="ECO:0000256" key="11">
    <source>
        <dbReference type="ARBA" id="ARBA00022741"/>
    </source>
</evidence>
<dbReference type="Proteomes" id="UP001345219">
    <property type="component" value="Chromosome 12"/>
</dbReference>
<evidence type="ECO:0000256" key="20">
    <source>
        <dbReference type="SAM" id="MobiDB-lite"/>
    </source>
</evidence>
<dbReference type="PROSITE" id="PS50011">
    <property type="entry name" value="PROTEIN_KINASE_DOM"/>
    <property type="match status" value="1"/>
</dbReference>
<dbReference type="CDD" id="cd14066">
    <property type="entry name" value="STKc_IRAK"/>
    <property type="match status" value="1"/>
</dbReference>
<dbReference type="EMBL" id="JAXIOK010000019">
    <property type="protein sequence ID" value="KAK4748200.1"/>
    <property type="molecule type" value="Genomic_DNA"/>
</dbReference>
<comment type="catalytic activity">
    <reaction evidence="17">
        <text>L-threonyl-[protein] + ATP = O-phospho-L-threonyl-[protein] + ADP + H(+)</text>
        <dbReference type="Rhea" id="RHEA:46608"/>
        <dbReference type="Rhea" id="RHEA-COMP:11060"/>
        <dbReference type="Rhea" id="RHEA-COMP:11605"/>
        <dbReference type="ChEBI" id="CHEBI:15378"/>
        <dbReference type="ChEBI" id="CHEBI:30013"/>
        <dbReference type="ChEBI" id="CHEBI:30616"/>
        <dbReference type="ChEBI" id="CHEBI:61977"/>
        <dbReference type="ChEBI" id="CHEBI:456216"/>
        <dbReference type="EC" id="2.7.11.1"/>
    </reaction>
</comment>
<dbReference type="InterPro" id="IPR008271">
    <property type="entry name" value="Ser/Thr_kinase_AS"/>
</dbReference>
<dbReference type="SMART" id="SM00220">
    <property type="entry name" value="S_TKc"/>
    <property type="match status" value="1"/>
</dbReference>
<evidence type="ECO:0000256" key="1">
    <source>
        <dbReference type="ARBA" id="ARBA00004251"/>
    </source>
</evidence>
<evidence type="ECO:0000256" key="2">
    <source>
        <dbReference type="ARBA" id="ARBA00008536"/>
    </source>
</evidence>
<evidence type="ECO:0000256" key="4">
    <source>
        <dbReference type="ARBA" id="ARBA00012513"/>
    </source>
</evidence>
<dbReference type="InterPro" id="IPR050528">
    <property type="entry name" value="L-type_Lectin-RKs"/>
</dbReference>
<evidence type="ECO:0000256" key="10">
    <source>
        <dbReference type="ARBA" id="ARBA00022734"/>
    </source>
</evidence>
<evidence type="ECO:0000256" key="16">
    <source>
        <dbReference type="ARBA" id="ARBA00023170"/>
    </source>
</evidence>
<feature type="binding site" evidence="19">
    <location>
        <position position="396"/>
    </location>
    <ligand>
        <name>ATP</name>
        <dbReference type="ChEBI" id="CHEBI:30616"/>
    </ligand>
</feature>
<dbReference type="InterPro" id="IPR001220">
    <property type="entry name" value="Legume_lectin_dom"/>
</dbReference>
<proteinExistence type="inferred from homology"/>
<evidence type="ECO:0000256" key="19">
    <source>
        <dbReference type="PROSITE-ProRule" id="PRU10141"/>
    </source>
</evidence>
<dbReference type="SUPFAM" id="SSF49899">
    <property type="entry name" value="Concanavalin A-like lectins/glucanases"/>
    <property type="match status" value="1"/>
</dbReference>
<keyword evidence="6" id="KW-0723">Serine/threonine-protein kinase</keyword>
<evidence type="ECO:0000313" key="24">
    <source>
        <dbReference type="EMBL" id="KAK4748200.1"/>
    </source>
</evidence>
<keyword evidence="15 21" id="KW-0472">Membrane</keyword>
<dbReference type="GO" id="GO:0004674">
    <property type="term" value="F:protein serine/threonine kinase activity"/>
    <property type="evidence" value="ECO:0007669"/>
    <property type="project" value="UniProtKB-KW"/>
</dbReference>
<feature type="chain" id="PRO_5043042378" description="non-specific serine/threonine protein kinase" evidence="22">
    <location>
        <begin position="27"/>
        <end position="691"/>
    </location>
</feature>
<sequence>MEMGTLPCHLLLLFSCSLSFPLLAVSQLNSKQEFIFNGFNHTNQLLLDGASLIKNSGALKLTNRSKYDMGRAFYKDAFQMIDPANRSAVSSFSTNFVFAIKPQIPGQVDAGGYGLAFVVAPTTEFPGAEAEHYLGLFNSSTDKDPSNHMLVIEFDTVNGYGDDVERVGNHVGVNVNGMNSIKTEPAAYFTANNVKEDMTLERGEPIQAWIEYDAKTKLVNVTISPFNITKPLQPLISVNVAPDDVFIESMFVGFSASTGRNIGSLHYVLGWSFAMNGPAPSLNLSQLPVPPPEKAGSSSLRPEIVALIVSLCAIGLCLLGFFICFTVVRRKMRSQQGHFEDWELDCPHRFLYKDLHAATKGFRESEKIGVGGFGSVYRGVLLANQCEVAVKKIARKEDSMQGMREFVAEVESLGRLRHKNLVNLQGWCKHKNDLLLVYDYIPNGSLYSLLFDRGRLGPVLSWDHRFHILKGIAAGLLYLHEEWEQVVIHRDVKSSNVLIDAEMNARLGDFGLARLYDHSQMSHTTNIVGTLGYIAPELARAGKASKCSDVFAYGIILLEVATGRRPLGSGDFILADWVAECHGSGRILDAVDLKLGSVYAVEEVKLVLQLGLLCSHPSAKSRPTMRHVVRYLNRDDPVPALDVLELASGSRRTHSLDAKFLTVFTLDSSSTWSKSNLSSSVGTFSSGSLRR</sequence>
<dbReference type="PROSITE" id="PS00107">
    <property type="entry name" value="PROTEIN_KINASE_ATP"/>
    <property type="match status" value="1"/>
</dbReference>
<organism evidence="24 25">
    <name type="scientific">Trapa incisa</name>
    <dbReference type="NCBI Taxonomy" id="236973"/>
    <lineage>
        <taxon>Eukaryota</taxon>
        <taxon>Viridiplantae</taxon>
        <taxon>Streptophyta</taxon>
        <taxon>Embryophyta</taxon>
        <taxon>Tracheophyta</taxon>
        <taxon>Spermatophyta</taxon>
        <taxon>Magnoliopsida</taxon>
        <taxon>eudicotyledons</taxon>
        <taxon>Gunneridae</taxon>
        <taxon>Pentapetalae</taxon>
        <taxon>rosids</taxon>
        <taxon>malvids</taxon>
        <taxon>Myrtales</taxon>
        <taxon>Lythraceae</taxon>
        <taxon>Trapa</taxon>
    </lineage>
</organism>
<keyword evidence="11 19" id="KW-0547">Nucleotide-binding</keyword>
<name>A0AAN7GXL0_9MYRT</name>
<keyword evidence="16" id="KW-0675">Receptor</keyword>
<dbReference type="Gene3D" id="2.60.120.200">
    <property type="match status" value="1"/>
</dbReference>
<dbReference type="GO" id="GO:0030246">
    <property type="term" value="F:carbohydrate binding"/>
    <property type="evidence" value="ECO:0007669"/>
    <property type="project" value="UniProtKB-KW"/>
</dbReference>
<feature type="region of interest" description="Disordered" evidence="20">
    <location>
        <begin position="670"/>
        <end position="691"/>
    </location>
</feature>
<evidence type="ECO:0000256" key="21">
    <source>
        <dbReference type="SAM" id="Phobius"/>
    </source>
</evidence>
<evidence type="ECO:0000256" key="13">
    <source>
        <dbReference type="ARBA" id="ARBA00022840"/>
    </source>
</evidence>
<keyword evidence="8 21" id="KW-0812">Transmembrane</keyword>
<evidence type="ECO:0000256" key="22">
    <source>
        <dbReference type="SAM" id="SignalP"/>
    </source>
</evidence>
<evidence type="ECO:0000256" key="14">
    <source>
        <dbReference type="ARBA" id="ARBA00022989"/>
    </source>
</evidence>
<dbReference type="Gene3D" id="1.10.510.10">
    <property type="entry name" value="Transferase(Phosphotransferase) domain 1"/>
    <property type="match status" value="1"/>
</dbReference>
<evidence type="ECO:0000256" key="17">
    <source>
        <dbReference type="ARBA" id="ARBA00047899"/>
    </source>
</evidence>
<feature type="signal peptide" evidence="22">
    <location>
        <begin position="1"/>
        <end position="26"/>
    </location>
</feature>
<dbReference type="Pfam" id="PF00139">
    <property type="entry name" value="Lectin_legB"/>
    <property type="match status" value="1"/>
</dbReference>
<evidence type="ECO:0000256" key="12">
    <source>
        <dbReference type="ARBA" id="ARBA00022777"/>
    </source>
</evidence>
<keyword evidence="9 22" id="KW-0732">Signal</keyword>
<keyword evidence="14 21" id="KW-1133">Transmembrane helix</keyword>
<dbReference type="InterPro" id="IPR000719">
    <property type="entry name" value="Prot_kinase_dom"/>
</dbReference>
<dbReference type="AlphaFoldDB" id="A0AAN7GXL0"/>
<evidence type="ECO:0000256" key="7">
    <source>
        <dbReference type="ARBA" id="ARBA00022679"/>
    </source>
</evidence>
<keyword evidence="25" id="KW-1185">Reference proteome</keyword>
<feature type="transmembrane region" description="Helical" evidence="21">
    <location>
        <begin position="304"/>
        <end position="328"/>
    </location>
</feature>
<evidence type="ECO:0000313" key="25">
    <source>
        <dbReference type="Proteomes" id="UP001345219"/>
    </source>
</evidence>
<evidence type="ECO:0000256" key="6">
    <source>
        <dbReference type="ARBA" id="ARBA00022527"/>
    </source>
</evidence>
<evidence type="ECO:0000256" key="9">
    <source>
        <dbReference type="ARBA" id="ARBA00022729"/>
    </source>
</evidence>
<dbReference type="FunFam" id="3.30.200.20:FF:000178">
    <property type="entry name" value="serine/threonine-protein kinase PBS1-like"/>
    <property type="match status" value="1"/>
</dbReference>
<dbReference type="InterPro" id="IPR017441">
    <property type="entry name" value="Protein_kinase_ATP_BS"/>
</dbReference>
<evidence type="ECO:0000256" key="18">
    <source>
        <dbReference type="ARBA" id="ARBA00048679"/>
    </source>
</evidence>
<reference evidence="24 25" key="1">
    <citation type="journal article" date="2023" name="Hortic Res">
        <title>Pangenome of water caltrop reveals structural variations and asymmetric subgenome divergence after allopolyploidization.</title>
        <authorList>
            <person name="Zhang X."/>
            <person name="Chen Y."/>
            <person name="Wang L."/>
            <person name="Yuan Y."/>
            <person name="Fang M."/>
            <person name="Shi L."/>
            <person name="Lu R."/>
            <person name="Comes H.P."/>
            <person name="Ma Y."/>
            <person name="Chen Y."/>
            <person name="Huang G."/>
            <person name="Zhou Y."/>
            <person name="Zheng Z."/>
            <person name="Qiu Y."/>
        </authorList>
    </citation>
    <scope>NUCLEOTIDE SEQUENCE [LARGE SCALE GENOMIC DNA]</scope>
    <source>
        <tissue evidence="24">Roots</tissue>
    </source>
</reference>
<accession>A0AAN7GXL0</accession>
<dbReference type="SUPFAM" id="SSF56112">
    <property type="entry name" value="Protein kinase-like (PK-like)"/>
    <property type="match status" value="1"/>
</dbReference>
<dbReference type="Gene3D" id="3.30.200.20">
    <property type="entry name" value="Phosphorylase Kinase, domain 1"/>
    <property type="match status" value="1"/>
</dbReference>
<comment type="caution">
    <text evidence="24">The sequence shown here is derived from an EMBL/GenBank/DDBJ whole genome shotgun (WGS) entry which is preliminary data.</text>
</comment>
<comment type="similarity">
    <text evidence="3">In the C-terminal section; belongs to the protein kinase superfamily. Ser/Thr protein kinase family.</text>
</comment>
<dbReference type="Pfam" id="PF00069">
    <property type="entry name" value="Pkinase"/>
    <property type="match status" value="1"/>
</dbReference>
<dbReference type="PROSITE" id="PS00108">
    <property type="entry name" value="PROTEIN_KINASE_ST"/>
    <property type="match status" value="1"/>
</dbReference>
<evidence type="ECO:0000259" key="23">
    <source>
        <dbReference type="PROSITE" id="PS50011"/>
    </source>
</evidence>
<dbReference type="GO" id="GO:0005524">
    <property type="term" value="F:ATP binding"/>
    <property type="evidence" value="ECO:0007669"/>
    <property type="project" value="UniProtKB-UniRule"/>
</dbReference>
<gene>
    <name evidence="24" type="ORF">SAY87_014786</name>
</gene>
<evidence type="ECO:0000256" key="15">
    <source>
        <dbReference type="ARBA" id="ARBA00023136"/>
    </source>
</evidence>